<name>G6Y6C4_9HYPH</name>
<dbReference type="Proteomes" id="UP000002949">
    <property type="component" value="Unassembled WGS sequence"/>
</dbReference>
<reference evidence="1 2" key="1">
    <citation type="journal article" date="2012" name="J. Bacteriol.">
        <title>Draft Genome Sequence of Plant Growth-Promoting Rhizobium Mesorhizobium amorphae, Isolated from Zinc-Lead Mine Tailings.</title>
        <authorList>
            <person name="Hao X."/>
            <person name="Lin Y."/>
            <person name="Johnstone L."/>
            <person name="Baltrus D.A."/>
            <person name="Miller S.J."/>
            <person name="Wei G."/>
            <person name="Rensing C."/>
        </authorList>
    </citation>
    <scope>NUCLEOTIDE SEQUENCE [LARGE SCALE GENOMIC DNA]</scope>
    <source>
        <strain evidence="1 2">CCNWGS0123</strain>
    </source>
</reference>
<organism evidence="1 2">
    <name type="scientific">Mesorhizobium amorphae CCNWGS0123</name>
    <dbReference type="NCBI Taxonomy" id="1082933"/>
    <lineage>
        <taxon>Bacteria</taxon>
        <taxon>Pseudomonadati</taxon>
        <taxon>Pseudomonadota</taxon>
        <taxon>Alphaproteobacteria</taxon>
        <taxon>Hyphomicrobiales</taxon>
        <taxon>Phyllobacteriaceae</taxon>
        <taxon>Mesorhizobium</taxon>
    </lineage>
</organism>
<accession>G6Y6C4</accession>
<gene>
    <name evidence="1" type="ORF">MEA186_07444</name>
</gene>
<evidence type="ECO:0000313" key="1">
    <source>
        <dbReference type="EMBL" id="EHH12614.1"/>
    </source>
</evidence>
<dbReference type="PATRIC" id="fig|1082933.3.peg.1421"/>
<keyword evidence="2" id="KW-1185">Reference proteome</keyword>
<proteinExistence type="predicted"/>
<protein>
    <submittedName>
        <fullName evidence="1">Uncharacterized protein</fullName>
    </submittedName>
</protein>
<evidence type="ECO:0000313" key="2">
    <source>
        <dbReference type="Proteomes" id="UP000002949"/>
    </source>
</evidence>
<sequence>MTAGTLTRAWNADFDLDGRADGGTRLQDLATVERRVNANLPWA</sequence>
<dbReference type="EMBL" id="AGSN01000071">
    <property type="protein sequence ID" value="EHH12614.1"/>
    <property type="molecule type" value="Genomic_DNA"/>
</dbReference>
<dbReference type="AlphaFoldDB" id="G6Y6C4"/>